<keyword evidence="1 2" id="KW-0371">Homeobox</keyword>
<proteinExistence type="predicted"/>
<evidence type="ECO:0000313" key="5">
    <source>
        <dbReference type="EMBL" id="WWC88896.1"/>
    </source>
</evidence>
<dbReference type="AlphaFoldDB" id="A0AAX4JUN6"/>
<feature type="compositionally biased region" description="Polar residues" evidence="3">
    <location>
        <begin position="96"/>
        <end position="110"/>
    </location>
</feature>
<dbReference type="RefSeq" id="XP_066075659.1">
    <property type="nucleotide sequence ID" value="XM_066219562.1"/>
</dbReference>
<feature type="compositionally biased region" description="Polar residues" evidence="3">
    <location>
        <begin position="130"/>
        <end position="139"/>
    </location>
</feature>
<keyword evidence="6" id="KW-1185">Reference proteome</keyword>
<dbReference type="CDD" id="cd00086">
    <property type="entry name" value="homeodomain"/>
    <property type="match status" value="1"/>
</dbReference>
<feature type="compositionally biased region" description="Polar residues" evidence="3">
    <location>
        <begin position="151"/>
        <end position="166"/>
    </location>
</feature>
<evidence type="ECO:0000256" key="3">
    <source>
        <dbReference type="SAM" id="MobiDB-lite"/>
    </source>
</evidence>
<dbReference type="GO" id="GO:0005634">
    <property type="term" value="C:nucleus"/>
    <property type="evidence" value="ECO:0007669"/>
    <property type="project" value="UniProtKB-SubCell"/>
</dbReference>
<dbReference type="PROSITE" id="PS50071">
    <property type="entry name" value="HOMEOBOX_2"/>
    <property type="match status" value="1"/>
</dbReference>
<comment type="subcellular location">
    <subcellularLocation>
        <location evidence="1 2">Nucleus</location>
    </subcellularLocation>
</comment>
<dbReference type="InterPro" id="IPR001356">
    <property type="entry name" value="HD"/>
</dbReference>
<evidence type="ECO:0000256" key="1">
    <source>
        <dbReference type="PROSITE-ProRule" id="PRU00108"/>
    </source>
</evidence>
<evidence type="ECO:0000256" key="2">
    <source>
        <dbReference type="RuleBase" id="RU000682"/>
    </source>
</evidence>
<dbReference type="SMART" id="SM00389">
    <property type="entry name" value="HOX"/>
    <property type="match status" value="1"/>
</dbReference>
<evidence type="ECO:0000259" key="4">
    <source>
        <dbReference type="PROSITE" id="PS50071"/>
    </source>
</evidence>
<feature type="DNA-binding region" description="Homeobox" evidence="1">
    <location>
        <begin position="38"/>
        <end position="97"/>
    </location>
</feature>
<dbReference type="Pfam" id="PF00046">
    <property type="entry name" value="Homeodomain"/>
    <property type="match status" value="1"/>
</dbReference>
<dbReference type="SUPFAM" id="SSF46689">
    <property type="entry name" value="Homeodomain-like"/>
    <property type="match status" value="1"/>
</dbReference>
<evidence type="ECO:0000313" key="6">
    <source>
        <dbReference type="Proteomes" id="UP001355207"/>
    </source>
</evidence>
<keyword evidence="1 2" id="KW-0238">DNA-binding</keyword>
<dbReference type="InterPro" id="IPR009057">
    <property type="entry name" value="Homeodomain-like_sf"/>
</dbReference>
<sequence length="580" mass="62881">MVELMVCQCFENQYKKYCNGIQHLLQQTLYKHQGEQNIAQKTGSFTPHTLAVLQAAYSRTQVLSVAETAIIAKAAGITPHQVRTWFQNKRNRGSKRSTSTSEPTATSNRPIQGLPKRAQQQQVKLEPSPNIINNPSSGRRQVRGLPRRAQASHNAPTTSIIDSSLGNFPHHEDGSLPVGYGLPNQIYNCGERINRSPSLASTASNTTDVPNGGFVSPFDMQNIPQIAVEWGQGVLNVPVEALEGGQMPVFNFTPPSPLNMNFNQTFNPSSFQQNQQQNNLFDGQVYDTPIEEMQFNPFMGMGEQSNLDLAAGLESIESMLTSALSDPSSFEQFSTLAASPQISLDSLSPRSDTLDSIPSSIASTSNVGSPGWSGQINQNGEEGLDGGFFEALNGLLATSCNNNNQSVEIFGSPFDGYLNTPSRSVSMSSQDSYHGNGIISATDGIDLSYIAGIPLPPSPNTSSFALPTFDDNDISSFDLPAPLTDFSTGHFDNSHEFINQPSGMCTPSSTTSSGYPLVTPTTNTDTPLVELDQSQWSWISGALPYDMVGMEVEMTEYPNNDKIQNEGNWLMGQSIQMMAA</sequence>
<name>A0AAX4JUN6_9TREE</name>
<dbReference type="Proteomes" id="UP001355207">
    <property type="component" value="Chromosome 4"/>
</dbReference>
<feature type="domain" description="Homeobox" evidence="4">
    <location>
        <begin position="36"/>
        <end position="96"/>
    </location>
</feature>
<dbReference type="GO" id="GO:0003677">
    <property type="term" value="F:DNA binding"/>
    <property type="evidence" value="ECO:0007669"/>
    <property type="project" value="UniProtKB-UniRule"/>
</dbReference>
<keyword evidence="1 2" id="KW-0539">Nucleus</keyword>
<dbReference type="GeneID" id="91094481"/>
<accession>A0AAX4JUN6</accession>
<dbReference type="Gene3D" id="1.10.10.60">
    <property type="entry name" value="Homeodomain-like"/>
    <property type="match status" value="1"/>
</dbReference>
<reference evidence="5 6" key="1">
    <citation type="submission" date="2024-01" db="EMBL/GenBank/DDBJ databases">
        <title>Comparative genomics of Cryptococcus and Kwoniella reveals pathogenesis evolution and contrasting modes of karyotype evolution via chromosome fusion or intercentromeric recombination.</title>
        <authorList>
            <person name="Coelho M.A."/>
            <person name="David-Palma M."/>
            <person name="Shea T."/>
            <person name="Bowers K."/>
            <person name="McGinley-Smith S."/>
            <person name="Mohammad A.W."/>
            <person name="Gnirke A."/>
            <person name="Yurkov A.M."/>
            <person name="Nowrousian M."/>
            <person name="Sun S."/>
            <person name="Cuomo C.A."/>
            <person name="Heitman J."/>
        </authorList>
    </citation>
    <scope>NUCLEOTIDE SEQUENCE [LARGE SCALE GENOMIC DNA]</scope>
    <source>
        <strain evidence="5 6">CBS 6074</strain>
    </source>
</reference>
<protein>
    <recommendedName>
        <fullName evidence="4">Homeobox domain-containing protein</fullName>
    </recommendedName>
</protein>
<gene>
    <name evidence="5" type="ORF">L201_003811</name>
</gene>
<feature type="region of interest" description="Disordered" evidence="3">
    <location>
        <begin position="83"/>
        <end position="168"/>
    </location>
</feature>
<dbReference type="EMBL" id="CP144101">
    <property type="protein sequence ID" value="WWC88896.1"/>
    <property type="molecule type" value="Genomic_DNA"/>
</dbReference>
<organism evidence="5 6">
    <name type="scientific">Kwoniella dendrophila CBS 6074</name>
    <dbReference type="NCBI Taxonomy" id="1295534"/>
    <lineage>
        <taxon>Eukaryota</taxon>
        <taxon>Fungi</taxon>
        <taxon>Dikarya</taxon>
        <taxon>Basidiomycota</taxon>
        <taxon>Agaricomycotina</taxon>
        <taxon>Tremellomycetes</taxon>
        <taxon>Tremellales</taxon>
        <taxon>Cryptococcaceae</taxon>
        <taxon>Kwoniella</taxon>
    </lineage>
</organism>